<organism evidence="2">
    <name type="scientific">uncultured Acetobacteraceae bacterium</name>
    <dbReference type="NCBI Taxonomy" id="169975"/>
    <lineage>
        <taxon>Bacteria</taxon>
        <taxon>Pseudomonadati</taxon>
        <taxon>Pseudomonadota</taxon>
        <taxon>Alphaproteobacteria</taxon>
        <taxon>Acetobacterales</taxon>
        <taxon>Acetobacteraceae</taxon>
        <taxon>environmental samples</taxon>
    </lineage>
</organism>
<feature type="compositionally biased region" description="Gly residues" evidence="1">
    <location>
        <begin position="31"/>
        <end position="44"/>
    </location>
</feature>
<name>A0A6J4JI86_9PROT</name>
<proteinExistence type="predicted"/>
<dbReference type="EMBL" id="CADCTL010000268">
    <property type="protein sequence ID" value="CAA9280000.1"/>
    <property type="molecule type" value="Genomic_DNA"/>
</dbReference>
<gene>
    <name evidence="2" type="ORF">AVDCRST_MAG04-3656</name>
</gene>
<evidence type="ECO:0000256" key="1">
    <source>
        <dbReference type="SAM" id="MobiDB-lite"/>
    </source>
</evidence>
<feature type="compositionally biased region" description="Low complexity" evidence="1">
    <location>
        <begin position="21"/>
        <end position="30"/>
    </location>
</feature>
<dbReference type="AlphaFoldDB" id="A0A6J4JI86"/>
<protein>
    <submittedName>
        <fullName evidence="2">Uncharacterized protein</fullName>
    </submittedName>
</protein>
<reference evidence="2" key="1">
    <citation type="submission" date="2020-02" db="EMBL/GenBank/DDBJ databases">
        <authorList>
            <person name="Meier V. D."/>
        </authorList>
    </citation>
    <scope>NUCLEOTIDE SEQUENCE</scope>
    <source>
        <strain evidence="2">AVDCRST_MAG04</strain>
    </source>
</reference>
<evidence type="ECO:0000313" key="2">
    <source>
        <dbReference type="EMBL" id="CAA9280000.1"/>
    </source>
</evidence>
<feature type="non-terminal residue" evidence="2">
    <location>
        <position position="1"/>
    </location>
</feature>
<sequence>AKRRPERAGAQCRSRRPQRRPLPLVAARQGAGVGGDSAGIGAGGRRPSREGRVLRRWGKARSDPGALSVGGGSDAIGLGARDVLKTLQRAPPLPLPGRGAAAFIFVEERWASIM</sequence>
<accession>A0A6J4JI86</accession>
<feature type="non-terminal residue" evidence="2">
    <location>
        <position position="114"/>
    </location>
</feature>
<feature type="region of interest" description="Disordered" evidence="1">
    <location>
        <begin position="1"/>
        <end position="50"/>
    </location>
</feature>